<reference evidence="1 2" key="1">
    <citation type="submission" date="2017-09" db="EMBL/GenBank/DDBJ databases">
        <title>Large-scale bioinformatics analysis of Bacillus genomes uncovers conserved roles of natural products in bacterial physiology.</title>
        <authorList>
            <consortium name="Agbiome Team Llc"/>
            <person name="Bleich R.M."/>
            <person name="Grubbs K.J."/>
            <person name="Santa Maria K.C."/>
            <person name="Allen S.E."/>
            <person name="Farag S."/>
            <person name="Shank E.A."/>
            <person name="Bowers A."/>
        </authorList>
    </citation>
    <scope>NUCLEOTIDE SEQUENCE [LARGE SCALE GENOMIC DNA]</scope>
    <source>
        <strain evidence="1 2">AFS004017</strain>
    </source>
</reference>
<comment type="caution">
    <text evidence="1">The sequence shown here is derived from an EMBL/GenBank/DDBJ whole genome shotgun (WGS) entry which is preliminary data.</text>
</comment>
<dbReference type="EMBL" id="NUEL01000003">
    <property type="protein sequence ID" value="PEJ11521.1"/>
    <property type="molecule type" value="Genomic_DNA"/>
</dbReference>
<gene>
    <name evidence="1" type="ORF">CN684_00760</name>
</gene>
<sequence>MSIHYIGIREPFKKILDEIVIGHQDYPTQIIDLGGAVNYNIDFFTNATDLETETILLSNRRHNVDDELGSLETELLQVYKSSILYRTSPLDINIELYRGWAGATGILLTAFSPKGVNWVNTKDIAHACLISKQDVRARAGKAFELTGPELISMSRLRDIFEEDLEMEIDLQCKSKKEVINILMQNKMPLDLVEWLVEFQDQSSDNRLQSTTKTLEQIIGHPPSAAQLFKNKKLV</sequence>
<dbReference type="Gene3D" id="3.40.50.720">
    <property type="entry name" value="NAD(P)-binding Rossmann-like Domain"/>
    <property type="match status" value="1"/>
</dbReference>
<dbReference type="AlphaFoldDB" id="A0A2C4HAW4"/>
<proteinExistence type="predicted"/>
<dbReference type="Gene3D" id="3.90.25.10">
    <property type="entry name" value="UDP-galactose 4-epimerase, domain 1"/>
    <property type="match status" value="1"/>
</dbReference>
<dbReference type="Proteomes" id="UP000220045">
    <property type="component" value="Unassembled WGS sequence"/>
</dbReference>
<dbReference type="InterPro" id="IPR052718">
    <property type="entry name" value="NmrA-type_oxidoreductase"/>
</dbReference>
<evidence type="ECO:0000313" key="1">
    <source>
        <dbReference type="EMBL" id="PEJ11521.1"/>
    </source>
</evidence>
<dbReference type="RefSeq" id="WP_098092580.1">
    <property type="nucleotide sequence ID" value="NZ_NUEL01000003.1"/>
</dbReference>
<protein>
    <recommendedName>
        <fullName evidence="3">Protein involved in maturation</fullName>
    </recommendedName>
</protein>
<dbReference type="PANTHER" id="PTHR47129">
    <property type="entry name" value="QUINONE OXIDOREDUCTASE 2"/>
    <property type="match status" value="1"/>
</dbReference>
<name>A0A2C4HAW4_9BACI</name>
<evidence type="ECO:0008006" key="3">
    <source>
        <dbReference type="Google" id="ProtNLM"/>
    </source>
</evidence>
<dbReference type="PANTHER" id="PTHR47129:SF1">
    <property type="entry name" value="NMRA-LIKE DOMAIN-CONTAINING PROTEIN"/>
    <property type="match status" value="1"/>
</dbReference>
<organism evidence="1 2">
    <name type="scientific">Bacillus wiedmannii</name>
    <dbReference type="NCBI Taxonomy" id="1890302"/>
    <lineage>
        <taxon>Bacteria</taxon>
        <taxon>Bacillati</taxon>
        <taxon>Bacillota</taxon>
        <taxon>Bacilli</taxon>
        <taxon>Bacillales</taxon>
        <taxon>Bacillaceae</taxon>
        <taxon>Bacillus</taxon>
        <taxon>Bacillus cereus group</taxon>
    </lineage>
</organism>
<evidence type="ECO:0000313" key="2">
    <source>
        <dbReference type="Proteomes" id="UP000220045"/>
    </source>
</evidence>
<accession>A0A2C4HAW4</accession>